<keyword evidence="4" id="KW-1185">Reference proteome</keyword>
<evidence type="ECO:0000313" key="4">
    <source>
        <dbReference type="Proteomes" id="UP000274756"/>
    </source>
</evidence>
<dbReference type="Proteomes" id="UP000274756">
    <property type="component" value="Unassembled WGS sequence"/>
</dbReference>
<evidence type="ECO:0000313" key="5">
    <source>
        <dbReference type="WBParaSite" id="DME_0000996601-mRNA-1"/>
    </source>
</evidence>
<evidence type="ECO:0000313" key="3">
    <source>
        <dbReference type="Proteomes" id="UP000038040"/>
    </source>
</evidence>
<gene>
    <name evidence="2" type="ORF">DME_LOCUS10816</name>
</gene>
<sequence>MILALILLILRFLNKANAETVVITECHNGGVEVAAQNQISRRPVPSASACRDNDQSGLCNALFPINDALATNADP</sequence>
<dbReference type="Proteomes" id="UP000038040">
    <property type="component" value="Unplaced"/>
</dbReference>
<keyword evidence="1" id="KW-0732">Signal</keyword>
<evidence type="ECO:0000256" key="1">
    <source>
        <dbReference type="SAM" id="SignalP"/>
    </source>
</evidence>
<organism evidence="3 5">
    <name type="scientific">Dracunculus medinensis</name>
    <name type="common">Guinea worm</name>
    <dbReference type="NCBI Taxonomy" id="318479"/>
    <lineage>
        <taxon>Eukaryota</taxon>
        <taxon>Metazoa</taxon>
        <taxon>Ecdysozoa</taxon>
        <taxon>Nematoda</taxon>
        <taxon>Chromadorea</taxon>
        <taxon>Rhabditida</taxon>
        <taxon>Spirurina</taxon>
        <taxon>Dracunculoidea</taxon>
        <taxon>Dracunculidae</taxon>
        <taxon>Dracunculus</taxon>
    </lineage>
</organism>
<name>A0A0N4UPR6_DRAME</name>
<reference evidence="2 4" key="2">
    <citation type="submission" date="2018-11" db="EMBL/GenBank/DDBJ databases">
        <authorList>
            <consortium name="Pathogen Informatics"/>
        </authorList>
    </citation>
    <scope>NUCLEOTIDE SEQUENCE [LARGE SCALE GENOMIC DNA]</scope>
</reference>
<feature type="chain" id="PRO_5041039585" evidence="1">
    <location>
        <begin position="19"/>
        <end position="75"/>
    </location>
</feature>
<protein>
    <submittedName>
        <fullName evidence="5">Secreted protein</fullName>
    </submittedName>
</protein>
<reference evidence="5" key="1">
    <citation type="submission" date="2017-02" db="UniProtKB">
        <authorList>
            <consortium name="WormBaseParasite"/>
        </authorList>
    </citation>
    <scope>IDENTIFICATION</scope>
</reference>
<dbReference type="WBParaSite" id="DME_0000996601-mRNA-1">
    <property type="protein sequence ID" value="DME_0000996601-mRNA-1"/>
    <property type="gene ID" value="DME_0000996601"/>
</dbReference>
<proteinExistence type="predicted"/>
<accession>A0A0N4UPR6</accession>
<dbReference type="EMBL" id="UYYG01001251">
    <property type="protein sequence ID" value="VDN60843.1"/>
    <property type="molecule type" value="Genomic_DNA"/>
</dbReference>
<evidence type="ECO:0000313" key="2">
    <source>
        <dbReference type="EMBL" id="VDN60843.1"/>
    </source>
</evidence>
<dbReference type="AlphaFoldDB" id="A0A0N4UPR6"/>
<feature type="signal peptide" evidence="1">
    <location>
        <begin position="1"/>
        <end position="18"/>
    </location>
</feature>